<organism evidence="1 2">
    <name type="scientific">Mycoplasma haemofelis (strain Langford 1)</name>
    <name type="common">Haemobartonella felis</name>
    <dbReference type="NCBI Taxonomy" id="941640"/>
    <lineage>
        <taxon>Bacteria</taxon>
        <taxon>Bacillati</taxon>
        <taxon>Mycoplasmatota</taxon>
        <taxon>Mollicutes</taxon>
        <taxon>Mycoplasmataceae</taxon>
        <taxon>Mycoplasma</taxon>
    </lineage>
</organism>
<proteinExistence type="predicted"/>
<dbReference type="AlphaFoldDB" id="E8ZIA7"/>
<dbReference type="HOGENOM" id="CLU_098620_1_0_14"/>
<dbReference type="OrthoDB" id="9824639at2"/>
<reference evidence="1 2" key="1">
    <citation type="journal article" date="2011" name="J. Bacteriol.">
        <title>Complete genome sequence of Mycoplasma haemofelis, a hemotropic mycoplasma.</title>
        <authorList>
            <person name="Barker E.N."/>
            <person name="Helps C.R."/>
            <person name="Peters I.R."/>
            <person name="Darby A.C."/>
            <person name="Radford A.D."/>
            <person name="Tasker S."/>
        </authorList>
    </citation>
    <scope>NUCLEOTIDE SEQUENCE [LARGE SCALE GENOMIC DNA]</scope>
    <source>
        <strain evidence="1 2">Langford 1</strain>
    </source>
</reference>
<protein>
    <submittedName>
        <fullName evidence="1">Uncharacterized protein</fullName>
    </submittedName>
</protein>
<accession>E8ZIA7</accession>
<dbReference type="Proteomes" id="UP000008637">
    <property type="component" value="Chromosome"/>
</dbReference>
<evidence type="ECO:0000313" key="2">
    <source>
        <dbReference type="Proteomes" id="UP000008637"/>
    </source>
</evidence>
<sequence length="218" mass="24237">MPNAVVKTSLGLAGVSTASAGGVYLSGALSPSTEKQLSIKDLVTKNKTIVLIKSGEDDRWNKIWDKYKTHNSGKEKDSWNLQGWNHSNTTNRLPSLESKCSSEISSTISGEEDPRYKDFVSWCTRKAEFKDKLMDMGYEPLADGDSLWTTNFDSYKATGNQIKIHGLDIPSSDVHTNSDHLNKLKTGCSTALAKEIDDTDYSKTFEGIQKWCTKKKDN</sequence>
<dbReference type="KEGG" id="mha:HF1_08700"/>
<name>E8ZIA7_MYCHL</name>
<gene>
    <name evidence="1" type="ordered locus">HF1_08700</name>
</gene>
<evidence type="ECO:0000313" key="1">
    <source>
        <dbReference type="EMBL" id="CBY92878.1"/>
    </source>
</evidence>
<dbReference type="EMBL" id="FR773153">
    <property type="protein sequence ID" value="CBY92878.1"/>
    <property type="molecule type" value="Genomic_DNA"/>
</dbReference>
<keyword evidence="2" id="KW-1185">Reference proteome</keyword>